<evidence type="ECO:0000256" key="1">
    <source>
        <dbReference type="SAM" id="SignalP"/>
    </source>
</evidence>
<gene>
    <name evidence="2" type="ORF">B0H16DRAFT_1624086</name>
</gene>
<feature type="chain" id="PRO_5042154182" description="Secreted protein" evidence="1">
    <location>
        <begin position="31"/>
        <end position="106"/>
    </location>
</feature>
<comment type="caution">
    <text evidence="2">The sequence shown here is derived from an EMBL/GenBank/DDBJ whole genome shotgun (WGS) entry which is preliminary data.</text>
</comment>
<evidence type="ECO:0008006" key="4">
    <source>
        <dbReference type="Google" id="ProtNLM"/>
    </source>
</evidence>
<name>A0AAD7H5J3_9AGAR</name>
<keyword evidence="3" id="KW-1185">Reference proteome</keyword>
<accession>A0AAD7H5J3</accession>
<evidence type="ECO:0000313" key="3">
    <source>
        <dbReference type="Proteomes" id="UP001215598"/>
    </source>
</evidence>
<sequence>MMGLHRHRILCPDRVWVCLLLDAGLPFATTLYRGHSACIRPFVRRRPGVRKVRDQQAQTSRWMAKADGAMAGNERYTLHLHIDSRNPRKQDATCACGHVQRLSTSE</sequence>
<dbReference type="EMBL" id="JARKIB010000362">
    <property type="protein sequence ID" value="KAJ7712567.1"/>
    <property type="molecule type" value="Genomic_DNA"/>
</dbReference>
<evidence type="ECO:0000313" key="2">
    <source>
        <dbReference type="EMBL" id="KAJ7712567.1"/>
    </source>
</evidence>
<feature type="signal peptide" evidence="1">
    <location>
        <begin position="1"/>
        <end position="30"/>
    </location>
</feature>
<protein>
    <recommendedName>
        <fullName evidence="4">Secreted protein</fullName>
    </recommendedName>
</protein>
<reference evidence="2" key="1">
    <citation type="submission" date="2023-03" db="EMBL/GenBank/DDBJ databases">
        <title>Massive genome expansion in bonnet fungi (Mycena s.s.) driven by repeated elements and novel gene families across ecological guilds.</title>
        <authorList>
            <consortium name="Lawrence Berkeley National Laboratory"/>
            <person name="Harder C.B."/>
            <person name="Miyauchi S."/>
            <person name="Viragh M."/>
            <person name="Kuo A."/>
            <person name="Thoen E."/>
            <person name="Andreopoulos B."/>
            <person name="Lu D."/>
            <person name="Skrede I."/>
            <person name="Drula E."/>
            <person name="Henrissat B."/>
            <person name="Morin E."/>
            <person name="Kohler A."/>
            <person name="Barry K."/>
            <person name="LaButti K."/>
            <person name="Morin E."/>
            <person name="Salamov A."/>
            <person name="Lipzen A."/>
            <person name="Mereny Z."/>
            <person name="Hegedus B."/>
            <person name="Baldrian P."/>
            <person name="Stursova M."/>
            <person name="Weitz H."/>
            <person name="Taylor A."/>
            <person name="Grigoriev I.V."/>
            <person name="Nagy L.G."/>
            <person name="Martin F."/>
            <person name="Kauserud H."/>
        </authorList>
    </citation>
    <scope>NUCLEOTIDE SEQUENCE</scope>
    <source>
        <strain evidence="2">CBHHK182m</strain>
    </source>
</reference>
<keyword evidence="1" id="KW-0732">Signal</keyword>
<dbReference type="Proteomes" id="UP001215598">
    <property type="component" value="Unassembled WGS sequence"/>
</dbReference>
<organism evidence="2 3">
    <name type="scientific">Mycena metata</name>
    <dbReference type="NCBI Taxonomy" id="1033252"/>
    <lineage>
        <taxon>Eukaryota</taxon>
        <taxon>Fungi</taxon>
        <taxon>Dikarya</taxon>
        <taxon>Basidiomycota</taxon>
        <taxon>Agaricomycotina</taxon>
        <taxon>Agaricomycetes</taxon>
        <taxon>Agaricomycetidae</taxon>
        <taxon>Agaricales</taxon>
        <taxon>Marasmiineae</taxon>
        <taxon>Mycenaceae</taxon>
        <taxon>Mycena</taxon>
    </lineage>
</organism>
<dbReference type="AlphaFoldDB" id="A0AAD7H5J3"/>
<proteinExistence type="predicted"/>